<dbReference type="PIRSF" id="PIRSF011575">
    <property type="entry name" value="YabG"/>
    <property type="match status" value="1"/>
</dbReference>
<protein>
    <submittedName>
        <fullName evidence="1">Spore coat assemly protein</fullName>
    </submittedName>
</protein>
<dbReference type="Proteomes" id="UP000198571">
    <property type="component" value="Unassembled WGS sequence"/>
</dbReference>
<dbReference type="Pfam" id="PF05582">
    <property type="entry name" value="Peptidase_U57"/>
    <property type="match status" value="1"/>
</dbReference>
<dbReference type="InterPro" id="IPR008764">
    <property type="entry name" value="Peptidase_U57"/>
</dbReference>
<evidence type="ECO:0000313" key="1">
    <source>
        <dbReference type="EMBL" id="SES40694.1"/>
    </source>
</evidence>
<dbReference type="STRING" id="1601833.SAMN05518684_12419"/>
<keyword evidence="2" id="KW-1185">Reference proteome</keyword>
<accession>A0A1H9X3K2</accession>
<dbReference type="EMBL" id="FOGT01000024">
    <property type="protein sequence ID" value="SES40694.1"/>
    <property type="molecule type" value="Genomic_DNA"/>
</dbReference>
<evidence type="ECO:0000313" key="2">
    <source>
        <dbReference type="Proteomes" id="UP000198571"/>
    </source>
</evidence>
<name>A0A1H9X3K2_9BACI</name>
<reference evidence="2" key="1">
    <citation type="submission" date="2016-10" db="EMBL/GenBank/DDBJ databases">
        <authorList>
            <person name="Varghese N."/>
            <person name="Submissions S."/>
        </authorList>
    </citation>
    <scope>NUCLEOTIDE SEQUENCE [LARGE SCALE GENOMIC DNA]</scope>
    <source>
        <strain evidence="2">S9</strain>
    </source>
</reference>
<gene>
    <name evidence="1" type="ORF">SAMN05518684_12419</name>
</gene>
<dbReference type="OrthoDB" id="9785306at2"/>
<dbReference type="AlphaFoldDB" id="A0A1H9X3K2"/>
<proteinExistence type="predicted"/>
<dbReference type="NCBIfam" id="TIGR02855">
    <property type="entry name" value="spore_yabG"/>
    <property type="match status" value="1"/>
</dbReference>
<dbReference type="RefSeq" id="WP_093055803.1">
    <property type="nucleotide sequence ID" value="NZ_FOGT01000024.1"/>
</dbReference>
<organism evidence="1 2">
    <name type="scientific">Salipaludibacillus aurantiacus</name>
    <dbReference type="NCBI Taxonomy" id="1601833"/>
    <lineage>
        <taxon>Bacteria</taxon>
        <taxon>Bacillati</taxon>
        <taxon>Bacillota</taxon>
        <taxon>Bacilli</taxon>
        <taxon>Bacillales</taxon>
        <taxon>Bacillaceae</taxon>
    </lineage>
</organism>
<sequence length="292" mass="33242">MAEFKVGQIVGRASYNCDVLFRVHSIQGDVAELHGEDERLLADAPLGDLVLIKEEERKERRKKQQIKEESCYQLFRQDRKLTREQNEYEMTSGYTKKNAYFEVPGRVLHLDGDQLYLKKCTSVYDQLGVPVYGVHLPEKKMPEQVASLVEMVRPDLLVITGHDAYMKSRGDKTDIKAYRNSKYFAEAVREARKVVPYMDHLMIFAGACQSHFQTILKAGANFASSPERVNIHALDPVYVVSKVSLTPFTERVGMWDILKTTLSGEKGLGGLETFGLLRRGAPFFSPKNEEEE</sequence>